<organism evidence="3 5">
    <name type="scientific">Pedobacter alluvionis</name>
    <dbReference type="NCBI Taxonomy" id="475253"/>
    <lineage>
        <taxon>Bacteria</taxon>
        <taxon>Pseudomonadati</taxon>
        <taxon>Bacteroidota</taxon>
        <taxon>Sphingobacteriia</taxon>
        <taxon>Sphingobacteriales</taxon>
        <taxon>Sphingobacteriaceae</taxon>
        <taxon>Pedobacter</taxon>
    </lineage>
</organism>
<reference evidence="4 6" key="2">
    <citation type="submission" date="2019-03" db="EMBL/GenBank/DDBJ databases">
        <authorList>
            <person name="He R.-H."/>
        </authorList>
    </citation>
    <scope>NUCLEOTIDE SEQUENCE [LARGE SCALE GENOMIC DNA]</scope>
    <source>
        <strain evidence="4 6">DSM 19624</strain>
    </source>
</reference>
<proteinExistence type="predicted"/>
<dbReference type="SUPFAM" id="SSF53474">
    <property type="entry name" value="alpha/beta-Hydrolases"/>
    <property type="match status" value="1"/>
</dbReference>
<dbReference type="RefSeq" id="WP_121285090.1">
    <property type="nucleotide sequence ID" value="NZ_SOPX01000003.1"/>
</dbReference>
<dbReference type="SUPFAM" id="SSF50993">
    <property type="entry name" value="Peptidase/esterase 'gauge' domain"/>
    <property type="match status" value="1"/>
</dbReference>
<keyword evidence="1" id="KW-0378">Hydrolase</keyword>
<name>A0A497XY56_9SPHI</name>
<evidence type="ECO:0000259" key="2">
    <source>
        <dbReference type="Pfam" id="PF00326"/>
    </source>
</evidence>
<dbReference type="Pfam" id="PF00326">
    <property type="entry name" value="Peptidase_S9"/>
    <property type="match status" value="1"/>
</dbReference>
<dbReference type="EMBL" id="RCCK01000012">
    <property type="protein sequence ID" value="RLJ75122.1"/>
    <property type="molecule type" value="Genomic_DNA"/>
</dbReference>
<dbReference type="GO" id="GO:0006508">
    <property type="term" value="P:proteolysis"/>
    <property type="evidence" value="ECO:0007669"/>
    <property type="project" value="InterPro"/>
</dbReference>
<dbReference type="Proteomes" id="UP000273898">
    <property type="component" value="Unassembled WGS sequence"/>
</dbReference>
<evidence type="ECO:0000313" key="5">
    <source>
        <dbReference type="Proteomes" id="UP000273898"/>
    </source>
</evidence>
<accession>A0A497XY56</accession>
<keyword evidence="6" id="KW-1185">Reference proteome</keyword>
<dbReference type="EMBL" id="SOPX01000003">
    <property type="protein sequence ID" value="TFB30226.1"/>
    <property type="molecule type" value="Genomic_DNA"/>
</dbReference>
<dbReference type="InterPro" id="IPR029058">
    <property type="entry name" value="AB_hydrolase_fold"/>
</dbReference>
<protein>
    <submittedName>
        <fullName evidence="3">Prolyl oligopeptidase family protein</fullName>
    </submittedName>
</protein>
<evidence type="ECO:0000256" key="1">
    <source>
        <dbReference type="ARBA" id="ARBA00022801"/>
    </source>
</evidence>
<dbReference type="AlphaFoldDB" id="A0A497XY56"/>
<dbReference type="PANTHER" id="PTHR42776">
    <property type="entry name" value="SERINE PEPTIDASE S9 FAMILY MEMBER"/>
    <property type="match status" value="1"/>
</dbReference>
<dbReference type="PANTHER" id="PTHR42776:SF27">
    <property type="entry name" value="DIPEPTIDYL PEPTIDASE FAMILY MEMBER 6"/>
    <property type="match status" value="1"/>
</dbReference>
<dbReference type="Gene3D" id="3.40.50.1820">
    <property type="entry name" value="alpha/beta hydrolase"/>
    <property type="match status" value="1"/>
</dbReference>
<reference evidence="3 5" key="1">
    <citation type="submission" date="2018-10" db="EMBL/GenBank/DDBJ databases">
        <title>Genomic Encyclopedia of Archaeal and Bacterial Type Strains, Phase II (KMG-II): from individual species to whole genera.</title>
        <authorList>
            <person name="Goeker M."/>
        </authorList>
    </citation>
    <scope>NUCLEOTIDE SEQUENCE [LARGE SCALE GENOMIC DNA]</scope>
    <source>
        <strain evidence="3 5">DSM 19624</strain>
    </source>
</reference>
<dbReference type="GO" id="GO:0004252">
    <property type="term" value="F:serine-type endopeptidase activity"/>
    <property type="evidence" value="ECO:0007669"/>
    <property type="project" value="TreeGrafter"/>
</dbReference>
<dbReference type="InterPro" id="IPR001375">
    <property type="entry name" value="Peptidase_S9_cat"/>
</dbReference>
<sequence>MVQYLLKLIVLWLTCLFTCLSGQSETAIIYDSIRKTYGHYYKPGNLQLSPDGRWISLKKQFKNSRDTLLILDRKKADQPVMALVKRNDYFSFIKDHKLLVAGERTAELIDLISLEKMIYNDTKQASALPKYHHFLLWNKDNRLSLYGSSGNLLNEIEKVTHYVTDKQQLIFAVCKEGGANRLTLLTDKKAIPVYETDSEIRRVELTNSGKYVTITEILKDQPQLIVTLVNTKTHEITHLKLGDSTYLNSVKIVETLDGNSFFIDVDKQIRTDIEYDIPDIWYANDGNLKAKKTGSNAKNEYYLWKLGMLEPHKLPSIKYPLFAPIHNPRYLLAFDAYQDYNYVTHFPVIKIQLYDTVIKKFTEIFDQSENLVASPVSDHLLSFNYLKKKWELFDIKLQQKLMIDALNLDRPFFDEEGKNIYFESKNGLLRFNIGLKKLEVIKNTSGLSSTVLNFQSPYISNYNSIRASGLYPDKITVIKLLDSINKTSFLSYHKGTFKEIIPSVSNLVSEMVLTAEGNDAFSVEENFNLPTAVYYHDLKRKKKSVLFSGNKKDDTAALMRQEIIHYINSDGKSLKGLLYYPMRFNPFKKYPLIVSIYKIQHKLSNVYFYPNGDAVGFDLRSLLDQGYFVYLPDIVFGSKGPGLSALDCVDSSIDALSSYKNIDMQKIGLTGHSMGGYETNFIATYSKLFAAYIAGSANSDIVRTYFSYHNDTGNPYFWQFENGQYEMPGAFTDYKELYVKNNPIYNVDQISSPILLWTGMKDENVLWDHTREFFGGMVRNRKQAIALFYPKGDHNLGKDTAESRDLNLRNLEWWNYFLKDMHDVEWINKQIKKGR</sequence>
<feature type="domain" description="Peptidase S9 prolyl oligopeptidase catalytic" evidence="2">
    <location>
        <begin position="653"/>
        <end position="818"/>
    </location>
</feature>
<dbReference type="OrthoDB" id="6388416at2"/>
<gene>
    <name evidence="3" type="ORF">BCL90_3470</name>
    <name evidence="4" type="ORF">E3V97_18835</name>
</gene>
<dbReference type="Proteomes" id="UP000297429">
    <property type="component" value="Unassembled WGS sequence"/>
</dbReference>
<comment type="caution">
    <text evidence="3">The sequence shown here is derived from an EMBL/GenBank/DDBJ whole genome shotgun (WGS) entry which is preliminary data.</text>
</comment>
<evidence type="ECO:0000313" key="4">
    <source>
        <dbReference type="EMBL" id="TFB30226.1"/>
    </source>
</evidence>
<evidence type="ECO:0000313" key="6">
    <source>
        <dbReference type="Proteomes" id="UP000297429"/>
    </source>
</evidence>
<evidence type="ECO:0000313" key="3">
    <source>
        <dbReference type="EMBL" id="RLJ75122.1"/>
    </source>
</evidence>